<feature type="compositionally biased region" description="Basic and acidic residues" evidence="1">
    <location>
        <begin position="460"/>
        <end position="472"/>
    </location>
</feature>
<evidence type="ECO:0000313" key="2">
    <source>
        <dbReference type="EMBL" id="CDW91695.1"/>
    </source>
</evidence>
<evidence type="ECO:0000256" key="1">
    <source>
        <dbReference type="SAM" id="MobiDB-lite"/>
    </source>
</evidence>
<dbReference type="AlphaFoldDB" id="A0A078BAV4"/>
<organism evidence="2 3">
    <name type="scientific">Stylonychia lemnae</name>
    <name type="common">Ciliate</name>
    <dbReference type="NCBI Taxonomy" id="5949"/>
    <lineage>
        <taxon>Eukaryota</taxon>
        <taxon>Sar</taxon>
        <taxon>Alveolata</taxon>
        <taxon>Ciliophora</taxon>
        <taxon>Intramacronucleata</taxon>
        <taxon>Spirotrichea</taxon>
        <taxon>Stichotrichia</taxon>
        <taxon>Sporadotrichida</taxon>
        <taxon>Oxytrichidae</taxon>
        <taxon>Stylonychinae</taxon>
        <taxon>Stylonychia</taxon>
    </lineage>
</organism>
<gene>
    <name evidence="2" type="primary">Contig6099.g6522</name>
    <name evidence="2" type="ORF">STYLEM_20854</name>
</gene>
<feature type="compositionally biased region" description="Polar residues" evidence="1">
    <location>
        <begin position="450"/>
        <end position="459"/>
    </location>
</feature>
<dbReference type="EMBL" id="CCKQ01019673">
    <property type="protein sequence ID" value="CDW91695.1"/>
    <property type="molecule type" value="Genomic_DNA"/>
</dbReference>
<feature type="region of interest" description="Disordered" evidence="1">
    <location>
        <begin position="38"/>
        <end position="58"/>
    </location>
</feature>
<dbReference type="InParanoid" id="A0A078BAV4"/>
<proteinExistence type="predicted"/>
<reference evidence="2 3" key="1">
    <citation type="submission" date="2014-06" db="EMBL/GenBank/DDBJ databases">
        <authorList>
            <person name="Swart Estienne"/>
        </authorList>
    </citation>
    <scope>NUCLEOTIDE SEQUENCE [LARGE SCALE GENOMIC DNA]</scope>
    <source>
        <strain evidence="2 3">130c</strain>
    </source>
</reference>
<dbReference type="Proteomes" id="UP000039865">
    <property type="component" value="Unassembled WGS sequence"/>
</dbReference>
<accession>A0A078BAV4</accession>
<evidence type="ECO:0000313" key="3">
    <source>
        <dbReference type="Proteomes" id="UP000039865"/>
    </source>
</evidence>
<sequence>MRVIVTEKGQDLRKELFFEKINSQASIQLVDDKSVNQGATSNRKKTNRGLSLGSEKDHLMNPNFYQENDMNTMQKTAQKFKTIDPQFKKSIQSQYSSQQRAQTQHPDMIEMQIHIPKIKISKYFKAKYQGAYIPPSQIKEMNNRKGGLVFSQSEKQLDKTQMNKIQQFKYEMQQKTMNSTESQLFPAISSMKQLHIPRKEEKQLKEIQHEPVLIKKNAEQFQENYKLWSGQLSTAFSREHLLSPSFNKNLHKLPFGYLSSTRSSTNLQRRQNFASTLQNFTSQLTAGQTLATYNFRATGQSQAKNTELNNSKTDSLIEDEEEQERMRKDKIKWKHHQDEAKRAKMMIRLREKLEVPESAPELYDPRRVQEERDFIENAIKRSVQGEGSKDKVEKEHNLKYKKYWDKDHAASLSNIRKYDLSYARFKDLNKNPQNILVFNGKLLDYLQKTNNGKKQTNDTTRNEKNNTQKDQL</sequence>
<protein>
    <submittedName>
        <fullName evidence="2">Uncharacterized protein</fullName>
    </submittedName>
</protein>
<name>A0A078BAV4_STYLE</name>
<feature type="region of interest" description="Disordered" evidence="1">
    <location>
        <begin position="450"/>
        <end position="472"/>
    </location>
</feature>
<keyword evidence="3" id="KW-1185">Reference proteome</keyword>